<accession>A0A0F9KHN2</accession>
<dbReference type="EMBL" id="LAZR01015057">
    <property type="protein sequence ID" value="KKM14830.1"/>
    <property type="molecule type" value="Genomic_DNA"/>
</dbReference>
<name>A0A0F9KHN2_9ZZZZ</name>
<dbReference type="AlphaFoldDB" id="A0A0F9KHN2"/>
<organism evidence="1">
    <name type="scientific">marine sediment metagenome</name>
    <dbReference type="NCBI Taxonomy" id="412755"/>
    <lineage>
        <taxon>unclassified sequences</taxon>
        <taxon>metagenomes</taxon>
        <taxon>ecological metagenomes</taxon>
    </lineage>
</organism>
<protein>
    <submittedName>
        <fullName evidence="1">Uncharacterized protein</fullName>
    </submittedName>
</protein>
<comment type="caution">
    <text evidence="1">The sequence shown here is derived from an EMBL/GenBank/DDBJ whole genome shotgun (WGS) entry which is preliminary data.</text>
</comment>
<evidence type="ECO:0000313" key="1">
    <source>
        <dbReference type="EMBL" id="KKM14830.1"/>
    </source>
</evidence>
<sequence length="83" mass="9610">MTETVKIGQYTTKEEGGFRFRYLVLKTMKKTAEISESISKDGSDFKFNLHSRYPLDLLSRQTSGAEFMEFKKRQGGHHDTKSK</sequence>
<gene>
    <name evidence="1" type="ORF">LCGC14_1702230</name>
</gene>
<reference evidence="1" key="1">
    <citation type="journal article" date="2015" name="Nature">
        <title>Complex archaea that bridge the gap between prokaryotes and eukaryotes.</title>
        <authorList>
            <person name="Spang A."/>
            <person name="Saw J.H."/>
            <person name="Jorgensen S.L."/>
            <person name="Zaremba-Niedzwiedzka K."/>
            <person name="Martijn J."/>
            <person name="Lind A.E."/>
            <person name="van Eijk R."/>
            <person name="Schleper C."/>
            <person name="Guy L."/>
            <person name="Ettema T.J."/>
        </authorList>
    </citation>
    <scope>NUCLEOTIDE SEQUENCE</scope>
</reference>
<proteinExistence type="predicted"/>